<dbReference type="AlphaFoldDB" id="A0A0A9BHJ6"/>
<reference evidence="1" key="1">
    <citation type="submission" date="2014-09" db="EMBL/GenBank/DDBJ databases">
        <authorList>
            <person name="Magalhaes I.L.F."/>
            <person name="Oliveira U."/>
            <person name="Santos F.R."/>
            <person name="Vidigal T.H.D.A."/>
            <person name="Brescovit A.D."/>
            <person name="Santos A.J."/>
        </authorList>
    </citation>
    <scope>NUCLEOTIDE SEQUENCE</scope>
    <source>
        <tissue evidence="1">Shoot tissue taken approximately 20 cm above the soil surface</tissue>
    </source>
</reference>
<reference evidence="1" key="2">
    <citation type="journal article" date="2015" name="Data Brief">
        <title>Shoot transcriptome of the giant reed, Arundo donax.</title>
        <authorList>
            <person name="Barrero R.A."/>
            <person name="Guerrero F.D."/>
            <person name="Moolhuijzen P."/>
            <person name="Goolsby J.A."/>
            <person name="Tidwell J."/>
            <person name="Bellgard S.E."/>
            <person name="Bellgard M.I."/>
        </authorList>
    </citation>
    <scope>NUCLEOTIDE SEQUENCE</scope>
    <source>
        <tissue evidence="1">Shoot tissue taken approximately 20 cm above the soil surface</tissue>
    </source>
</reference>
<name>A0A0A9BHJ6_ARUDO</name>
<protein>
    <submittedName>
        <fullName evidence="1">Uncharacterized protein</fullName>
    </submittedName>
</protein>
<accession>A0A0A9BHJ6</accession>
<evidence type="ECO:0000313" key="1">
    <source>
        <dbReference type="EMBL" id="JAD60680.1"/>
    </source>
</evidence>
<organism evidence="1">
    <name type="scientific">Arundo donax</name>
    <name type="common">Giant reed</name>
    <name type="synonym">Donax arundinaceus</name>
    <dbReference type="NCBI Taxonomy" id="35708"/>
    <lineage>
        <taxon>Eukaryota</taxon>
        <taxon>Viridiplantae</taxon>
        <taxon>Streptophyta</taxon>
        <taxon>Embryophyta</taxon>
        <taxon>Tracheophyta</taxon>
        <taxon>Spermatophyta</taxon>
        <taxon>Magnoliopsida</taxon>
        <taxon>Liliopsida</taxon>
        <taxon>Poales</taxon>
        <taxon>Poaceae</taxon>
        <taxon>PACMAD clade</taxon>
        <taxon>Arundinoideae</taxon>
        <taxon>Arundineae</taxon>
        <taxon>Arundo</taxon>
    </lineage>
</organism>
<dbReference type="EMBL" id="GBRH01237215">
    <property type="protein sequence ID" value="JAD60680.1"/>
    <property type="molecule type" value="Transcribed_RNA"/>
</dbReference>
<proteinExistence type="predicted"/>
<sequence>MLVVAPADKHGDAAADDVEACPVLLHRLHALLRQPLLPPWPLPLPWRLRGRAAAAGGCPGAAHAGRVAPVQHSGTCCSGAVHDVCPAGSAPALLGQLPLLVPAQRIHTPVLCRVDLLCCPVEI</sequence>